<dbReference type="Proteomes" id="UP001525961">
    <property type="component" value="Unassembled WGS sequence"/>
</dbReference>
<feature type="region of interest" description="Disordered" evidence="1">
    <location>
        <begin position="1"/>
        <end position="65"/>
    </location>
</feature>
<sequence length="81" mass="9228">MAQRLKSWESPRSQGRNTKGKGGSARQRQLKKQQQMLRKKLKGQSLCGDRHPSQNPTNTKEKRTPVLFSFYLETPQAISSA</sequence>
<accession>A0ABT2N418</accession>
<name>A0ABT2N418_9CYAN</name>
<dbReference type="EMBL" id="JAMXFA010000007">
    <property type="protein sequence ID" value="MCT7977423.1"/>
    <property type="molecule type" value="Genomic_DNA"/>
</dbReference>
<protein>
    <submittedName>
        <fullName evidence="2">Uncharacterized protein</fullName>
    </submittedName>
</protein>
<dbReference type="RefSeq" id="WP_261234932.1">
    <property type="nucleotide sequence ID" value="NZ_JAMXFA010000007.1"/>
</dbReference>
<comment type="caution">
    <text evidence="2">The sequence shown here is derived from an EMBL/GenBank/DDBJ whole genome shotgun (WGS) entry which is preliminary data.</text>
</comment>
<keyword evidence="3" id="KW-1185">Reference proteome</keyword>
<reference evidence="2 3" key="1">
    <citation type="journal article" date="2022" name="Front. Microbiol.">
        <title>High genomic differentiation and limited gene flow indicate recent cryptic speciation within the genus Laspinema (cyanobacteria).</title>
        <authorList>
            <person name="Stanojkovic A."/>
            <person name="Skoupy S."/>
            <person name="Skaloud P."/>
            <person name="Dvorak P."/>
        </authorList>
    </citation>
    <scope>NUCLEOTIDE SEQUENCE [LARGE SCALE GENOMIC DNA]</scope>
    <source>
        <strain evidence="2 3">D3b</strain>
    </source>
</reference>
<proteinExistence type="predicted"/>
<evidence type="ECO:0000256" key="1">
    <source>
        <dbReference type="SAM" id="MobiDB-lite"/>
    </source>
</evidence>
<gene>
    <name evidence="2" type="ORF">NG792_06870</name>
</gene>
<evidence type="ECO:0000313" key="3">
    <source>
        <dbReference type="Proteomes" id="UP001525961"/>
    </source>
</evidence>
<organism evidence="2 3">
    <name type="scientific">Laspinema olomoucense D3b</name>
    <dbReference type="NCBI Taxonomy" id="2953688"/>
    <lineage>
        <taxon>Bacteria</taxon>
        <taxon>Bacillati</taxon>
        <taxon>Cyanobacteriota</taxon>
        <taxon>Cyanophyceae</taxon>
        <taxon>Oscillatoriophycideae</taxon>
        <taxon>Oscillatoriales</taxon>
        <taxon>Laspinemataceae</taxon>
        <taxon>Laspinema</taxon>
        <taxon>Laspinema olomoucense</taxon>
    </lineage>
</organism>
<evidence type="ECO:0000313" key="2">
    <source>
        <dbReference type="EMBL" id="MCT7977423.1"/>
    </source>
</evidence>